<name>A0A7C3Z726_9BACT</name>
<dbReference type="InterPro" id="IPR012495">
    <property type="entry name" value="TadE-like_dom"/>
</dbReference>
<proteinExistence type="predicted"/>
<reference evidence="3" key="1">
    <citation type="journal article" date="2020" name="mSystems">
        <title>Genome- and Community-Level Interaction Insights into Carbon Utilization and Element Cycling Functions of Hydrothermarchaeota in Hydrothermal Sediment.</title>
        <authorList>
            <person name="Zhou Z."/>
            <person name="Liu Y."/>
            <person name="Xu W."/>
            <person name="Pan J."/>
            <person name="Luo Z.H."/>
            <person name="Li M."/>
        </authorList>
    </citation>
    <scope>NUCLEOTIDE SEQUENCE [LARGE SCALE GENOMIC DNA]</scope>
    <source>
        <strain evidence="3">SpSt-897</strain>
    </source>
</reference>
<accession>A0A7C3Z726</accession>
<protein>
    <submittedName>
        <fullName evidence="3">Pilus assembly protein</fullName>
    </submittedName>
</protein>
<keyword evidence="1" id="KW-1133">Transmembrane helix</keyword>
<sequence length="170" mass="18833">MFLTRLSNPKSRREKGNITIEMALVMPLFLFLMAGIIDLGLLFWEKHVITNATREGARAAAKAKDTGTAVVAQLTKTQVRQVVQDYVNQFNLKALDGSPLVLSDANFSYSWETTPSGQVLHVSLTQIPYKMMLLPNFSTFFGGTRTPGDEAFYLTAQTSMAAEWNNPPSP</sequence>
<organism evidence="3">
    <name type="scientific">Desulfobacca acetoxidans</name>
    <dbReference type="NCBI Taxonomy" id="60893"/>
    <lineage>
        <taxon>Bacteria</taxon>
        <taxon>Pseudomonadati</taxon>
        <taxon>Thermodesulfobacteriota</taxon>
        <taxon>Desulfobaccia</taxon>
        <taxon>Desulfobaccales</taxon>
        <taxon>Desulfobaccaceae</taxon>
        <taxon>Desulfobacca</taxon>
    </lineage>
</organism>
<comment type="caution">
    <text evidence="3">The sequence shown here is derived from an EMBL/GenBank/DDBJ whole genome shotgun (WGS) entry which is preliminary data.</text>
</comment>
<dbReference type="AlphaFoldDB" id="A0A7C3Z726"/>
<keyword evidence="1" id="KW-0472">Membrane</keyword>
<feature type="domain" description="TadE-like" evidence="2">
    <location>
        <begin position="17"/>
        <end position="58"/>
    </location>
</feature>
<keyword evidence="1" id="KW-0812">Transmembrane</keyword>
<evidence type="ECO:0000259" key="2">
    <source>
        <dbReference type="Pfam" id="PF07811"/>
    </source>
</evidence>
<evidence type="ECO:0000313" key="3">
    <source>
        <dbReference type="EMBL" id="HGF33090.1"/>
    </source>
</evidence>
<dbReference type="Pfam" id="PF07811">
    <property type="entry name" value="TadE"/>
    <property type="match status" value="1"/>
</dbReference>
<gene>
    <name evidence="3" type="ORF">ENW96_01725</name>
</gene>
<feature type="transmembrane region" description="Helical" evidence="1">
    <location>
        <begin position="20"/>
        <end position="44"/>
    </location>
</feature>
<dbReference type="EMBL" id="DTMF01000046">
    <property type="protein sequence ID" value="HGF33090.1"/>
    <property type="molecule type" value="Genomic_DNA"/>
</dbReference>
<evidence type="ECO:0000256" key="1">
    <source>
        <dbReference type="SAM" id="Phobius"/>
    </source>
</evidence>